<dbReference type="Pfam" id="PF10342">
    <property type="entry name" value="Kre9_KNH"/>
    <property type="match status" value="1"/>
</dbReference>
<dbReference type="InterPro" id="IPR018466">
    <property type="entry name" value="Kre9/Knh1-like_N"/>
</dbReference>
<evidence type="ECO:0000313" key="6">
    <source>
        <dbReference type="Proteomes" id="UP001150925"/>
    </source>
</evidence>
<evidence type="ECO:0000259" key="4">
    <source>
        <dbReference type="Pfam" id="PF10342"/>
    </source>
</evidence>
<evidence type="ECO:0000256" key="3">
    <source>
        <dbReference type="SAM" id="SignalP"/>
    </source>
</evidence>
<dbReference type="Proteomes" id="UP001150925">
    <property type="component" value="Unassembled WGS sequence"/>
</dbReference>
<accession>A0A9W8DYQ5</accession>
<feature type="compositionally biased region" description="Polar residues" evidence="2">
    <location>
        <begin position="135"/>
        <end position="150"/>
    </location>
</feature>
<evidence type="ECO:0000256" key="2">
    <source>
        <dbReference type="SAM" id="MobiDB-lite"/>
    </source>
</evidence>
<sequence>MQYQLLLACLFLVGSGYGLNINIMSPWSKTVWKTGQVANLTYDAFQEESDRGTPVLVELQVGRNPNKATVEAVIHRDLPLNTKSITWQVPYNLTGSEDYFIRMNSSSGMFYSTFFTIVKVPHPMVEVMAHLATSLTHNPPKPQSTTSNNEPLVRPYISPEPDQGGSSDQTSK</sequence>
<feature type="region of interest" description="Disordered" evidence="2">
    <location>
        <begin position="135"/>
        <end position="172"/>
    </location>
</feature>
<organism evidence="5 6">
    <name type="scientific">Dispira parvispora</name>
    <dbReference type="NCBI Taxonomy" id="1520584"/>
    <lineage>
        <taxon>Eukaryota</taxon>
        <taxon>Fungi</taxon>
        <taxon>Fungi incertae sedis</taxon>
        <taxon>Zoopagomycota</taxon>
        <taxon>Kickxellomycotina</taxon>
        <taxon>Dimargaritomycetes</taxon>
        <taxon>Dimargaritales</taxon>
        <taxon>Dimargaritaceae</taxon>
        <taxon>Dispira</taxon>
    </lineage>
</organism>
<dbReference type="OrthoDB" id="5619543at2759"/>
<feature type="domain" description="Yeast cell wall synthesis Kre9/Knh1-like N-terminal" evidence="4">
    <location>
        <begin position="25"/>
        <end position="117"/>
    </location>
</feature>
<feature type="chain" id="PRO_5040811403" description="Yeast cell wall synthesis Kre9/Knh1-like N-terminal domain-containing protein" evidence="3">
    <location>
        <begin position="19"/>
        <end position="172"/>
    </location>
</feature>
<name>A0A9W8DYQ5_9FUNG</name>
<dbReference type="AlphaFoldDB" id="A0A9W8DYQ5"/>
<dbReference type="EMBL" id="JANBPY010003325">
    <property type="protein sequence ID" value="KAJ1952065.1"/>
    <property type="molecule type" value="Genomic_DNA"/>
</dbReference>
<evidence type="ECO:0000313" key="5">
    <source>
        <dbReference type="EMBL" id="KAJ1952065.1"/>
    </source>
</evidence>
<gene>
    <name evidence="5" type="ORF">IWQ62_006304</name>
</gene>
<feature type="signal peptide" evidence="3">
    <location>
        <begin position="1"/>
        <end position="18"/>
    </location>
</feature>
<reference evidence="5" key="1">
    <citation type="submission" date="2022-07" db="EMBL/GenBank/DDBJ databases">
        <title>Phylogenomic reconstructions and comparative analyses of Kickxellomycotina fungi.</title>
        <authorList>
            <person name="Reynolds N.K."/>
            <person name="Stajich J.E."/>
            <person name="Barry K."/>
            <person name="Grigoriev I.V."/>
            <person name="Crous P."/>
            <person name="Smith M.E."/>
        </authorList>
    </citation>
    <scope>NUCLEOTIDE SEQUENCE</scope>
    <source>
        <strain evidence="5">RSA 1196</strain>
    </source>
</reference>
<protein>
    <recommendedName>
        <fullName evidence="4">Yeast cell wall synthesis Kre9/Knh1-like N-terminal domain-containing protein</fullName>
    </recommendedName>
</protein>
<comment type="caution">
    <text evidence="5">The sequence shown here is derived from an EMBL/GenBank/DDBJ whole genome shotgun (WGS) entry which is preliminary data.</text>
</comment>
<keyword evidence="6" id="KW-1185">Reference proteome</keyword>
<proteinExistence type="predicted"/>
<feature type="non-terminal residue" evidence="5">
    <location>
        <position position="172"/>
    </location>
</feature>
<keyword evidence="1 3" id="KW-0732">Signal</keyword>
<evidence type="ECO:0000256" key="1">
    <source>
        <dbReference type="ARBA" id="ARBA00022729"/>
    </source>
</evidence>